<name>A0AAD7HCB9_9AGAR</name>
<dbReference type="AlphaFoldDB" id="A0AAD7HCB9"/>
<keyword evidence="2" id="KW-1185">Reference proteome</keyword>
<reference evidence="1" key="1">
    <citation type="submission" date="2023-03" db="EMBL/GenBank/DDBJ databases">
        <title>Massive genome expansion in bonnet fungi (Mycena s.s.) driven by repeated elements and novel gene families across ecological guilds.</title>
        <authorList>
            <consortium name="Lawrence Berkeley National Laboratory"/>
            <person name="Harder C.B."/>
            <person name="Miyauchi S."/>
            <person name="Viragh M."/>
            <person name="Kuo A."/>
            <person name="Thoen E."/>
            <person name="Andreopoulos B."/>
            <person name="Lu D."/>
            <person name="Skrede I."/>
            <person name="Drula E."/>
            <person name="Henrissat B."/>
            <person name="Morin E."/>
            <person name="Kohler A."/>
            <person name="Barry K."/>
            <person name="LaButti K."/>
            <person name="Morin E."/>
            <person name="Salamov A."/>
            <person name="Lipzen A."/>
            <person name="Mereny Z."/>
            <person name="Hegedus B."/>
            <person name="Baldrian P."/>
            <person name="Stursova M."/>
            <person name="Weitz H."/>
            <person name="Taylor A."/>
            <person name="Grigoriev I.V."/>
            <person name="Nagy L.G."/>
            <person name="Martin F."/>
            <person name="Kauserud H."/>
        </authorList>
    </citation>
    <scope>NUCLEOTIDE SEQUENCE</scope>
    <source>
        <strain evidence="1">CBHHK182m</strain>
    </source>
</reference>
<accession>A0AAD7HCB9</accession>
<dbReference type="EMBL" id="JARKIB010000276">
    <property type="protein sequence ID" value="KAJ7717471.1"/>
    <property type="molecule type" value="Genomic_DNA"/>
</dbReference>
<dbReference type="Proteomes" id="UP001215598">
    <property type="component" value="Unassembled WGS sequence"/>
</dbReference>
<organism evidence="1 2">
    <name type="scientific">Mycena metata</name>
    <dbReference type="NCBI Taxonomy" id="1033252"/>
    <lineage>
        <taxon>Eukaryota</taxon>
        <taxon>Fungi</taxon>
        <taxon>Dikarya</taxon>
        <taxon>Basidiomycota</taxon>
        <taxon>Agaricomycotina</taxon>
        <taxon>Agaricomycetes</taxon>
        <taxon>Agaricomycetidae</taxon>
        <taxon>Agaricales</taxon>
        <taxon>Marasmiineae</taxon>
        <taxon>Mycenaceae</taxon>
        <taxon>Mycena</taxon>
    </lineage>
</organism>
<evidence type="ECO:0000313" key="1">
    <source>
        <dbReference type="EMBL" id="KAJ7717471.1"/>
    </source>
</evidence>
<protein>
    <recommendedName>
        <fullName evidence="3">BTB domain-containing protein</fullName>
    </recommendedName>
</protein>
<sequence length="171" mass="19169">MEVSIPKCEVCNACEPDRTLEASDGTRFGVSTSNLHRFSGAFPAPGSVNTDSTAYEVVVLPETAHVVRLMVQFIHPGVRQPAIWQIETPWQLAEAVEKYMIFPALEVVKARVRSLAAKYPIQVFIYAARHGHDDLLPDVEKPIGLADYHSMENTLQILYAEPPWVIKAFHR</sequence>
<comment type="caution">
    <text evidence="1">The sequence shown here is derived from an EMBL/GenBank/DDBJ whole genome shotgun (WGS) entry which is preliminary data.</text>
</comment>
<evidence type="ECO:0000313" key="2">
    <source>
        <dbReference type="Proteomes" id="UP001215598"/>
    </source>
</evidence>
<proteinExistence type="predicted"/>
<evidence type="ECO:0008006" key="3">
    <source>
        <dbReference type="Google" id="ProtNLM"/>
    </source>
</evidence>
<gene>
    <name evidence="1" type="ORF">B0H16DRAFT_438427</name>
</gene>